<protein>
    <recommendedName>
        <fullName evidence="4">DUF1707 domain-containing protein</fullName>
    </recommendedName>
</protein>
<evidence type="ECO:0008006" key="4">
    <source>
        <dbReference type="Google" id="ProtNLM"/>
    </source>
</evidence>
<feature type="transmembrane region" description="Helical" evidence="2">
    <location>
        <begin position="19"/>
        <end position="41"/>
    </location>
</feature>
<keyword evidence="2" id="KW-0812">Transmembrane</keyword>
<keyword evidence="2" id="KW-1133">Transmembrane helix</keyword>
<reference evidence="3" key="1">
    <citation type="submission" date="2022-10" db="EMBL/GenBank/DDBJ databases">
        <title>The complete genomes of actinobacterial strains from the NBC collection.</title>
        <authorList>
            <person name="Joergensen T.S."/>
            <person name="Alvarez Arevalo M."/>
            <person name="Sterndorff E.B."/>
            <person name="Faurdal D."/>
            <person name="Vuksanovic O."/>
            <person name="Mourched A.-S."/>
            <person name="Charusanti P."/>
            <person name="Shaw S."/>
            <person name="Blin K."/>
            <person name="Weber T."/>
        </authorList>
    </citation>
    <scope>NUCLEOTIDE SEQUENCE</scope>
    <source>
        <strain evidence="3">NBC_00148</strain>
    </source>
</reference>
<keyword evidence="2" id="KW-0472">Membrane</keyword>
<dbReference type="EMBL" id="CP108169">
    <property type="protein sequence ID" value="WTQ73885.1"/>
    <property type="molecule type" value="Genomic_DNA"/>
</dbReference>
<proteinExistence type="predicted"/>
<evidence type="ECO:0000256" key="2">
    <source>
        <dbReference type="SAM" id="Phobius"/>
    </source>
</evidence>
<accession>A0AAU1LRN8</accession>
<gene>
    <name evidence="3" type="ORF">OG222_12595</name>
</gene>
<dbReference type="AlphaFoldDB" id="A0AAU1LRN8"/>
<feature type="compositionally biased region" description="Basic residues" evidence="1">
    <location>
        <begin position="182"/>
        <end position="196"/>
    </location>
</feature>
<name>A0AAU1LRN8_9ACTN</name>
<evidence type="ECO:0000313" key="3">
    <source>
        <dbReference type="EMBL" id="WTQ73885.1"/>
    </source>
</evidence>
<evidence type="ECO:0000256" key="1">
    <source>
        <dbReference type="SAM" id="MobiDB-lite"/>
    </source>
</evidence>
<sequence>MDRTPDGGRAVMGAVGTCLFRSCIGVLGVCLVLVTAFWIWAATAPGRNEDKARADMRAAADAHKDRLARAAADGRLTDAELAAVFPRGGPSRGLLAVERKADSVRLTVGLTGTGPGFLLASATYVDGCYVFDVTPERGGGARVTARESSAGTCVGLTRVALPHADRHTVRGAVNPGRTPLNRARRSRRVRRARRAC</sequence>
<organism evidence="3">
    <name type="scientific">Streptomyces sp. NBC_00148</name>
    <dbReference type="NCBI Taxonomy" id="2903626"/>
    <lineage>
        <taxon>Bacteria</taxon>
        <taxon>Bacillati</taxon>
        <taxon>Actinomycetota</taxon>
        <taxon>Actinomycetes</taxon>
        <taxon>Kitasatosporales</taxon>
        <taxon>Streptomycetaceae</taxon>
        <taxon>Streptomyces</taxon>
    </lineage>
</organism>
<feature type="region of interest" description="Disordered" evidence="1">
    <location>
        <begin position="175"/>
        <end position="196"/>
    </location>
</feature>